<evidence type="ECO:0000313" key="2">
    <source>
        <dbReference type="Proteomes" id="UP000596742"/>
    </source>
</evidence>
<keyword evidence="2" id="KW-1185">Reference proteome</keyword>
<dbReference type="EMBL" id="UYJE01008712">
    <property type="protein sequence ID" value="VDI66469.1"/>
    <property type="molecule type" value="Genomic_DNA"/>
</dbReference>
<proteinExistence type="predicted"/>
<organism evidence="1 2">
    <name type="scientific">Mytilus galloprovincialis</name>
    <name type="common">Mediterranean mussel</name>
    <dbReference type="NCBI Taxonomy" id="29158"/>
    <lineage>
        <taxon>Eukaryota</taxon>
        <taxon>Metazoa</taxon>
        <taxon>Spiralia</taxon>
        <taxon>Lophotrochozoa</taxon>
        <taxon>Mollusca</taxon>
        <taxon>Bivalvia</taxon>
        <taxon>Autobranchia</taxon>
        <taxon>Pteriomorphia</taxon>
        <taxon>Mytilida</taxon>
        <taxon>Mytiloidea</taxon>
        <taxon>Mytilidae</taxon>
        <taxon>Mytilinae</taxon>
        <taxon>Mytilus</taxon>
    </lineage>
</organism>
<reference evidence="1" key="1">
    <citation type="submission" date="2018-11" db="EMBL/GenBank/DDBJ databases">
        <authorList>
            <person name="Alioto T."/>
            <person name="Alioto T."/>
        </authorList>
    </citation>
    <scope>NUCLEOTIDE SEQUENCE</scope>
</reference>
<protein>
    <submittedName>
        <fullName evidence="1">Uncharacterized protein</fullName>
    </submittedName>
</protein>
<evidence type="ECO:0000313" key="1">
    <source>
        <dbReference type="EMBL" id="VDI66469.1"/>
    </source>
</evidence>
<name>A0A8B6GNP1_MYTGA</name>
<dbReference type="Proteomes" id="UP000596742">
    <property type="component" value="Unassembled WGS sequence"/>
</dbReference>
<accession>A0A8B6GNP1</accession>
<comment type="caution">
    <text evidence="1">The sequence shown here is derived from an EMBL/GenBank/DDBJ whole genome shotgun (WGS) entry which is preliminary data.</text>
</comment>
<gene>
    <name evidence="1" type="ORF">MGAL_10B047316</name>
</gene>
<sequence length="74" mass="8664">MPDKGKDLTLIELQSNDSELKIVKQWLIEGHRPQYSEVSGKVFFIRSLFSQIDSLELQEDIEVRRLNDLELNFA</sequence>
<dbReference type="AlphaFoldDB" id="A0A8B6GNP1"/>